<evidence type="ECO:0000256" key="1">
    <source>
        <dbReference type="SAM" id="Coils"/>
    </source>
</evidence>
<dbReference type="AlphaFoldDB" id="A0ABD1DY41"/>
<gene>
    <name evidence="2" type="ORF">pipiens_005271</name>
</gene>
<evidence type="ECO:0000313" key="3">
    <source>
        <dbReference type="Proteomes" id="UP001562425"/>
    </source>
</evidence>
<comment type="caution">
    <text evidence="2">The sequence shown here is derived from an EMBL/GenBank/DDBJ whole genome shotgun (WGS) entry which is preliminary data.</text>
</comment>
<sequence length="197" mass="22654">MDFDDIDEETKTLISESLDMADELIALTVQDELAKTKHSVLKDLENEMENYGKQIANYTVRLQRLELLEQGMLHRLNGCSALAKEFDQLTESYQGKVKQLKDLLDKSITFECSKLLAKEVFQKLYGFREELETLEESVGDTVAMVSKEDNQEVVQTLSHLKRKTSKVMQDMESLLGLNSMHKQTVIGFSNKIYYDEL</sequence>
<accession>A0ABD1DY41</accession>
<proteinExistence type="predicted"/>
<keyword evidence="3" id="KW-1185">Reference proteome</keyword>
<reference evidence="2 3" key="1">
    <citation type="submission" date="2024-05" db="EMBL/GenBank/DDBJ databases">
        <title>Culex pipiens pipiens assembly and annotation.</title>
        <authorList>
            <person name="Alout H."/>
            <person name="Durand T."/>
        </authorList>
    </citation>
    <scope>NUCLEOTIDE SEQUENCE [LARGE SCALE GENOMIC DNA]</scope>
    <source>
        <strain evidence="2">HA-2024</strain>
        <tissue evidence="2">Whole body</tissue>
    </source>
</reference>
<protein>
    <submittedName>
        <fullName evidence="2">Uncharacterized protein</fullName>
    </submittedName>
</protein>
<dbReference type="EMBL" id="JBEHCU010000138">
    <property type="protein sequence ID" value="KAL1404670.1"/>
    <property type="molecule type" value="Genomic_DNA"/>
</dbReference>
<evidence type="ECO:0000313" key="2">
    <source>
        <dbReference type="EMBL" id="KAL1404670.1"/>
    </source>
</evidence>
<name>A0ABD1DY41_CULPP</name>
<feature type="coiled-coil region" evidence="1">
    <location>
        <begin position="34"/>
        <end position="68"/>
    </location>
</feature>
<organism evidence="2 3">
    <name type="scientific">Culex pipiens pipiens</name>
    <name type="common">Northern house mosquito</name>
    <dbReference type="NCBI Taxonomy" id="38569"/>
    <lineage>
        <taxon>Eukaryota</taxon>
        <taxon>Metazoa</taxon>
        <taxon>Ecdysozoa</taxon>
        <taxon>Arthropoda</taxon>
        <taxon>Hexapoda</taxon>
        <taxon>Insecta</taxon>
        <taxon>Pterygota</taxon>
        <taxon>Neoptera</taxon>
        <taxon>Endopterygota</taxon>
        <taxon>Diptera</taxon>
        <taxon>Nematocera</taxon>
        <taxon>Culicoidea</taxon>
        <taxon>Culicidae</taxon>
        <taxon>Culicinae</taxon>
        <taxon>Culicini</taxon>
        <taxon>Culex</taxon>
        <taxon>Culex</taxon>
    </lineage>
</organism>
<dbReference type="Proteomes" id="UP001562425">
    <property type="component" value="Unassembled WGS sequence"/>
</dbReference>
<keyword evidence="1" id="KW-0175">Coiled coil</keyword>